<gene>
    <name evidence="1" type="ORF">LARV_02489</name>
</gene>
<sequence>MTLKETLESKLRDAMRASDDVTKRTIRLAISAIKNTEIDKGQPLDDVGIVAILQKEIKIRSEAIQDAEKAKRDDLISDAKAEMAVLESFLPKQLSENEIEALVKEAISECQASSPADMGKVMKAVMPKIQGRAAGDKISQIVRRLLLPG</sequence>
<dbReference type="OrthoDB" id="9794041at2"/>
<dbReference type="SUPFAM" id="SSF89095">
    <property type="entry name" value="GatB/YqeY motif"/>
    <property type="match status" value="1"/>
</dbReference>
<evidence type="ECO:0000313" key="1">
    <source>
        <dbReference type="EMBL" id="GAP14715.1"/>
    </source>
</evidence>
<name>A0A0S7BL38_9CHLR</name>
<dbReference type="Pfam" id="PF09424">
    <property type="entry name" value="YqeY"/>
    <property type="match status" value="1"/>
</dbReference>
<dbReference type="PANTHER" id="PTHR28055:SF1">
    <property type="entry name" value="ALTERED INHERITANCE OF MITOCHONDRIA PROTEIN 41, MITOCHONDRIAL"/>
    <property type="match status" value="1"/>
</dbReference>
<dbReference type="Gene3D" id="1.10.1510.10">
    <property type="entry name" value="Uncharacterised protein YqeY/AIM41 PF09424, N-terminal domain"/>
    <property type="match status" value="1"/>
</dbReference>
<dbReference type="STRING" id="360412.LARV_02489"/>
<dbReference type="AlphaFoldDB" id="A0A0S7BL38"/>
<reference evidence="1" key="1">
    <citation type="submission" date="2015-07" db="EMBL/GenBank/DDBJ databases">
        <title>Draft Genome Sequences of Anaerolinea thermolimosa IMO-1, Bellilinea caldifistulae GOMI-1, Leptolinea tardivitalis YMTK-2, Levilinea saccharolytica KIBI-1,Longilinea arvoryzae KOME-1, Previously Described as Members of the Anaerolineaceae (Chloroflexi).</title>
        <authorList>
            <person name="Sekiguchi Y."/>
            <person name="Ohashi A."/>
            <person name="Matsuura N."/>
            <person name="Tourlousse M.D."/>
        </authorList>
    </citation>
    <scope>NUCLEOTIDE SEQUENCE [LARGE SCALE GENOMIC DNA]</scope>
    <source>
        <strain evidence="1">KOME-1</strain>
    </source>
</reference>
<accession>A0A0S7BL38</accession>
<evidence type="ECO:0000313" key="2">
    <source>
        <dbReference type="Proteomes" id="UP000055060"/>
    </source>
</evidence>
<dbReference type="RefSeq" id="WP_075073951.1">
    <property type="nucleotide sequence ID" value="NZ_DF967972.1"/>
</dbReference>
<dbReference type="EMBL" id="DF967972">
    <property type="protein sequence ID" value="GAP14715.1"/>
    <property type="molecule type" value="Genomic_DNA"/>
</dbReference>
<dbReference type="Gene3D" id="1.10.10.410">
    <property type="match status" value="1"/>
</dbReference>
<protein>
    <submittedName>
        <fullName evidence="1">Uncharacterized conserved protein</fullName>
    </submittedName>
</protein>
<dbReference type="InterPro" id="IPR019004">
    <property type="entry name" value="YqeY/Aim41"/>
</dbReference>
<dbReference type="GO" id="GO:0016884">
    <property type="term" value="F:carbon-nitrogen ligase activity, with glutamine as amido-N-donor"/>
    <property type="evidence" value="ECO:0007669"/>
    <property type="project" value="InterPro"/>
</dbReference>
<organism evidence="1">
    <name type="scientific">Longilinea arvoryzae</name>
    <dbReference type="NCBI Taxonomy" id="360412"/>
    <lineage>
        <taxon>Bacteria</taxon>
        <taxon>Bacillati</taxon>
        <taxon>Chloroflexota</taxon>
        <taxon>Anaerolineae</taxon>
        <taxon>Anaerolineales</taxon>
        <taxon>Anaerolineaceae</taxon>
        <taxon>Longilinea</taxon>
    </lineage>
</organism>
<proteinExistence type="predicted"/>
<dbReference type="InterPro" id="IPR023168">
    <property type="entry name" value="GatB_Yqey_C_2"/>
</dbReference>
<dbReference type="InterPro" id="IPR003789">
    <property type="entry name" value="Asn/Gln_tRNA_amidoTrase-B-like"/>
</dbReference>
<dbReference type="InterPro" id="IPR042184">
    <property type="entry name" value="YqeY/Aim41_N"/>
</dbReference>
<dbReference type="PANTHER" id="PTHR28055">
    <property type="entry name" value="ALTERED INHERITANCE OF MITOCHONDRIA PROTEIN 41, MITOCHONDRIAL"/>
    <property type="match status" value="1"/>
</dbReference>
<dbReference type="Proteomes" id="UP000055060">
    <property type="component" value="Unassembled WGS sequence"/>
</dbReference>
<keyword evidence="2" id="KW-1185">Reference proteome</keyword>